<evidence type="ECO:0000313" key="1">
    <source>
        <dbReference type="EMBL" id="CAH1255535.1"/>
    </source>
</evidence>
<organism evidence="1 2">
    <name type="scientific">Branchiostoma lanceolatum</name>
    <name type="common">Common lancelet</name>
    <name type="synonym">Amphioxus lanceolatum</name>
    <dbReference type="NCBI Taxonomy" id="7740"/>
    <lineage>
        <taxon>Eukaryota</taxon>
        <taxon>Metazoa</taxon>
        <taxon>Chordata</taxon>
        <taxon>Cephalochordata</taxon>
        <taxon>Leptocardii</taxon>
        <taxon>Amphioxiformes</taxon>
        <taxon>Branchiostomatidae</taxon>
        <taxon>Branchiostoma</taxon>
    </lineage>
</organism>
<dbReference type="Proteomes" id="UP000838412">
    <property type="component" value="Chromosome 2"/>
</dbReference>
<proteinExistence type="predicted"/>
<keyword evidence="2" id="KW-1185">Reference proteome</keyword>
<dbReference type="EMBL" id="OV696687">
    <property type="protein sequence ID" value="CAH1255535.1"/>
    <property type="molecule type" value="Genomic_DNA"/>
</dbReference>
<evidence type="ECO:0000313" key="2">
    <source>
        <dbReference type="Proteomes" id="UP000838412"/>
    </source>
</evidence>
<accession>A0A8K0ELE7</accession>
<reference evidence="1" key="1">
    <citation type="submission" date="2022-01" db="EMBL/GenBank/DDBJ databases">
        <authorList>
            <person name="Braso-Vives M."/>
        </authorList>
    </citation>
    <scope>NUCLEOTIDE SEQUENCE</scope>
</reference>
<name>A0A8K0ELE7_BRALA</name>
<sequence length="75" mass="7680">MACDQVEPSGCLLESSAFFCVSPVVISGMSAGGSDWNYCGETRAGNAAFSFGRECGEGEGGQGLTETGFHCSPEC</sequence>
<protein>
    <submittedName>
        <fullName evidence="1">Hypp1551 protein</fullName>
    </submittedName>
</protein>
<dbReference type="AlphaFoldDB" id="A0A8K0ELE7"/>
<gene>
    <name evidence="1" type="primary">Hypp1551</name>
    <name evidence="1" type="ORF">BLAG_LOCUS14539</name>
</gene>